<feature type="transmembrane region" description="Helical" evidence="6">
    <location>
        <begin position="145"/>
        <end position="171"/>
    </location>
</feature>
<accession>A0A8B2NL22</accession>
<evidence type="ECO:0000256" key="1">
    <source>
        <dbReference type="ARBA" id="ARBA00004651"/>
    </source>
</evidence>
<keyword evidence="8" id="KW-1185">Reference proteome</keyword>
<dbReference type="Pfam" id="PF01810">
    <property type="entry name" value="LysE"/>
    <property type="match status" value="1"/>
</dbReference>
<dbReference type="AlphaFoldDB" id="A0A8B2NL22"/>
<evidence type="ECO:0000256" key="2">
    <source>
        <dbReference type="ARBA" id="ARBA00022475"/>
    </source>
</evidence>
<dbReference type="PIRSF" id="PIRSF006324">
    <property type="entry name" value="LeuE"/>
    <property type="match status" value="1"/>
</dbReference>
<evidence type="ECO:0000256" key="3">
    <source>
        <dbReference type="ARBA" id="ARBA00022692"/>
    </source>
</evidence>
<feature type="transmembrane region" description="Helical" evidence="6">
    <location>
        <begin position="41"/>
        <end position="62"/>
    </location>
</feature>
<keyword evidence="5 6" id="KW-0472">Membrane</keyword>
<dbReference type="OrthoDB" id="9804822at2"/>
<name>A0A8B2NL22_9HYPH</name>
<protein>
    <submittedName>
        <fullName evidence="7">Transporter</fullName>
    </submittedName>
</protein>
<dbReference type="PANTHER" id="PTHR30086:SF20">
    <property type="entry name" value="ARGININE EXPORTER PROTEIN ARGO-RELATED"/>
    <property type="match status" value="1"/>
</dbReference>
<dbReference type="EMBL" id="QHHQ01000010">
    <property type="protein sequence ID" value="RAH96946.1"/>
    <property type="molecule type" value="Genomic_DNA"/>
</dbReference>
<comment type="subcellular location">
    <subcellularLocation>
        <location evidence="1">Cell membrane</location>
        <topology evidence="1">Multi-pass membrane protein</topology>
    </subcellularLocation>
</comment>
<comment type="caution">
    <text evidence="7">The sequence shown here is derived from an EMBL/GenBank/DDBJ whole genome shotgun (WGS) entry which is preliminary data.</text>
</comment>
<sequence length="204" mass="21448">MFDVSILITFVLASAALAIVPGPTVSLIVANSLRRGPAAGLANIAGTQVGVATMILVLIAGLDAIVTMIGEAFVVLKLLGAAYLVWLGIKHLRSDGELARVEGDSRSLLGYAVQGFFVIWANPKALLFFGAFIPQFVDRSEPIGIQIAVFGGIFMLVAGIFDCMYAVLAGRAGQLLTRSRVRLAERLTGGLLVMGGTALAFARR</sequence>
<organism evidence="7 8">
    <name type="scientific">Acuticoccus sediminis</name>
    <dbReference type="NCBI Taxonomy" id="2184697"/>
    <lineage>
        <taxon>Bacteria</taxon>
        <taxon>Pseudomonadati</taxon>
        <taxon>Pseudomonadota</taxon>
        <taxon>Alphaproteobacteria</taxon>
        <taxon>Hyphomicrobiales</taxon>
        <taxon>Amorphaceae</taxon>
        <taxon>Acuticoccus</taxon>
    </lineage>
</organism>
<dbReference type="RefSeq" id="WP_111352053.1">
    <property type="nucleotide sequence ID" value="NZ_JAIWKD010000010.1"/>
</dbReference>
<gene>
    <name evidence="7" type="ORF">DLJ53_30165</name>
</gene>
<dbReference type="GO" id="GO:0005886">
    <property type="term" value="C:plasma membrane"/>
    <property type="evidence" value="ECO:0007669"/>
    <property type="project" value="UniProtKB-SubCell"/>
</dbReference>
<evidence type="ECO:0000313" key="7">
    <source>
        <dbReference type="EMBL" id="RAH96946.1"/>
    </source>
</evidence>
<feature type="transmembrane region" description="Helical" evidence="6">
    <location>
        <begin position="6"/>
        <end position="29"/>
    </location>
</feature>
<keyword evidence="3 6" id="KW-0812">Transmembrane</keyword>
<feature type="transmembrane region" description="Helical" evidence="6">
    <location>
        <begin position="108"/>
        <end position="133"/>
    </location>
</feature>
<evidence type="ECO:0000256" key="5">
    <source>
        <dbReference type="ARBA" id="ARBA00023136"/>
    </source>
</evidence>
<evidence type="ECO:0000313" key="8">
    <source>
        <dbReference type="Proteomes" id="UP000249590"/>
    </source>
</evidence>
<keyword evidence="2" id="KW-1003">Cell membrane</keyword>
<dbReference type="PANTHER" id="PTHR30086">
    <property type="entry name" value="ARGININE EXPORTER PROTEIN ARGO"/>
    <property type="match status" value="1"/>
</dbReference>
<proteinExistence type="predicted"/>
<reference evidence="7 8" key="1">
    <citation type="submission" date="2018-05" db="EMBL/GenBank/DDBJ databases">
        <title>Acuticoccus sediminis sp. nov., isolated from deep-sea sediment of Indian Ocean.</title>
        <authorList>
            <person name="Liu X."/>
            <person name="Lai Q."/>
            <person name="Du Y."/>
            <person name="Sun F."/>
            <person name="Zhang X."/>
            <person name="Wang S."/>
            <person name="Shao Z."/>
        </authorList>
    </citation>
    <scope>NUCLEOTIDE SEQUENCE [LARGE SCALE GENOMIC DNA]</scope>
    <source>
        <strain evidence="7 8">PTG4-2</strain>
    </source>
</reference>
<evidence type="ECO:0000256" key="6">
    <source>
        <dbReference type="SAM" id="Phobius"/>
    </source>
</evidence>
<keyword evidence="4 6" id="KW-1133">Transmembrane helix</keyword>
<dbReference type="InterPro" id="IPR001123">
    <property type="entry name" value="LeuE-type"/>
</dbReference>
<evidence type="ECO:0000256" key="4">
    <source>
        <dbReference type="ARBA" id="ARBA00022989"/>
    </source>
</evidence>
<dbReference type="Proteomes" id="UP000249590">
    <property type="component" value="Unassembled WGS sequence"/>
</dbReference>
<feature type="transmembrane region" description="Helical" evidence="6">
    <location>
        <begin position="68"/>
        <end position="87"/>
    </location>
</feature>
<dbReference type="GO" id="GO:0015171">
    <property type="term" value="F:amino acid transmembrane transporter activity"/>
    <property type="evidence" value="ECO:0007669"/>
    <property type="project" value="TreeGrafter"/>
</dbReference>